<accession>A0A6S6XP42</accession>
<feature type="domain" description="Luciferase-like" evidence="3">
    <location>
        <begin position="19"/>
        <end position="273"/>
    </location>
</feature>
<gene>
    <name evidence="4" type="ORF">DENOEST_0461</name>
</gene>
<proteinExistence type="predicted"/>
<reference evidence="4 5" key="1">
    <citation type="submission" date="2020-03" db="EMBL/GenBank/DDBJ databases">
        <authorList>
            <consortium name="Genoscope - CEA"/>
            <person name="William W."/>
        </authorList>
    </citation>
    <scope>NUCLEOTIDE SEQUENCE [LARGE SCALE GENOMIC DNA]</scope>
    <source>
        <strain evidence="5">DSM 16959</strain>
    </source>
</reference>
<organism evidence="4 5">
    <name type="scientific">Denitratisoma oestradiolicum</name>
    <dbReference type="NCBI Taxonomy" id="311182"/>
    <lineage>
        <taxon>Bacteria</taxon>
        <taxon>Pseudomonadati</taxon>
        <taxon>Pseudomonadota</taxon>
        <taxon>Betaproteobacteria</taxon>
        <taxon>Nitrosomonadales</taxon>
        <taxon>Sterolibacteriaceae</taxon>
        <taxon>Denitratisoma</taxon>
    </lineage>
</organism>
<keyword evidence="1" id="KW-0560">Oxidoreductase</keyword>
<dbReference type="InterPro" id="IPR050766">
    <property type="entry name" value="Bact_Lucif_Oxidored"/>
</dbReference>
<dbReference type="PANTHER" id="PTHR30137:SF8">
    <property type="entry name" value="BLR5498 PROTEIN"/>
    <property type="match status" value="1"/>
</dbReference>
<keyword evidence="5" id="KW-1185">Reference proteome</keyword>
<evidence type="ECO:0000259" key="3">
    <source>
        <dbReference type="Pfam" id="PF00296"/>
    </source>
</evidence>
<dbReference type="KEGG" id="doe:DENOEST_0461"/>
<protein>
    <submittedName>
        <fullName evidence="4">LLM class flavin-dependent oxidoreductase</fullName>
    </submittedName>
</protein>
<evidence type="ECO:0000313" key="5">
    <source>
        <dbReference type="Proteomes" id="UP000515733"/>
    </source>
</evidence>
<keyword evidence="2" id="KW-0503">Monooxygenase</keyword>
<dbReference type="GO" id="GO:0004497">
    <property type="term" value="F:monooxygenase activity"/>
    <property type="evidence" value="ECO:0007669"/>
    <property type="project" value="UniProtKB-KW"/>
</dbReference>
<dbReference type="PANTHER" id="PTHR30137">
    <property type="entry name" value="LUCIFERASE-LIKE MONOOXYGENASE"/>
    <property type="match status" value="1"/>
</dbReference>
<dbReference type="InterPro" id="IPR011251">
    <property type="entry name" value="Luciferase-like_dom"/>
</dbReference>
<dbReference type="AlphaFoldDB" id="A0A6S6XP42"/>
<evidence type="ECO:0000256" key="2">
    <source>
        <dbReference type="ARBA" id="ARBA00023033"/>
    </source>
</evidence>
<dbReference type="GO" id="GO:0016705">
    <property type="term" value="F:oxidoreductase activity, acting on paired donors, with incorporation or reduction of molecular oxygen"/>
    <property type="evidence" value="ECO:0007669"/>
    <property type="project" value="InterPro"/>
</dbReference>
<name>A0A6S6XP42_9PROT</name>
<sequence>MKNLVMRFDMRRPPDCSVSDQVRYQAALEMAVWAEGNGFDTIGLSEHHVTADGYLSSPLMLAMAIASRTERIAINVGALLLPLHEPLRIAEDIAVLDMIAKGRAAVTAGIGYRPEEYAALGRDWERRGELLDEGIEVLLKAWRGQPFEYRGRSAQVLPRPVSRVQQLLYVGGNSKAAARRAAHFGLVFLPAIDDPELVTAYQAECERLGGKRGFVVLPNAPATTFIAEDVEQGWRDYGPAMLFDAVAYGAWHHPNRRAYAESFASDMASLRAEGKYRILTPAQAVEVIRSTGSLHIAPLVGGADPALAWRSLQLFAEHVLPQL</sequence>
<evidence type="ECO:0000256" key="1">
    <source>
        <dbReference type="ARBA" id="ARBA00023002"/>
    </source>
</evidence>
<dbReference type="Pfam" id="PF00296">
    <property type="entry name" value="Bac_luciferase"/>
    <property type="match status" value="1"/>
</dbReference>
<evidence type="ECO:0000313" key="4">
    <source>
        <dbReference type="EMBL" id="CAB1367626.1"/>
    </source>
</evidence>
<dbReference type="Gene3D" id="3.20.20.30">
    <property type="entry name" value="Luciferase-like domain"/>
    <property type="match status" value="1"/>
</dbReference>
<dbReference type="Proteomes" id="UP000515733">
    <property type="component" value="Chromosome"/>
</dbReference>
<dbReference type="InterPro" id="IPR036661">
    <property type="entry name" value="Luciferase-like_sf"/>
</dbReference>
<dbReference type="SUPFAM" id="SSF51679">
    <property type="entry name" value="Bacterial luciferase-like"/>
    <property type="match status" value="1"/>
</dbReference>
<dbReference type="EMBL" id="LR778301">
    <property type="protein sequence ID" value="CAB1367626.1"/>
    <property type="molecule type" value="Genomic_DNA"/>
</dbReference>
<dbReference type="GO" id="GO:0005829">
    <property type="term" value="C:cytosol"/>
    <property type="evidence" value="ECO:0007669"/>
    <property type="project" value="TreeGrafter"/>
</dbReference>